<organism evidence="11 12">
    <name type="scientific">Anaerovirgula multivorans</name>
    <dbReference type="NCBI Taxonomy" id="312168"/>
    <lineage>
        <taxon>Bacteria</taxon>
        <taxon>Bacillati</taxon>
        <taxon>Bacillota</taxon>
        <taxon>Clostridia</taxon>
        <taxon>Peptostreptococcales</taxon>
        <taxon>Natronincolaceae</taxon>
        <taxon>Anaerovirgula</taxon>
    </lineage>
</organism>
<evidence type="ECO:0000256" key="8">
    <source>
        <dbReference type="ARBA" id="ARBA00023211"/>
    </source>
</evidence>
<evidence type="ECO:0000256" key="4">
    <source>
        <dbReference type="ARBA" id="ARBA00018123"/>
    </source>
</evidence>
<comment type="similarity">
    <text evidence="9">Belongs to the arginase family.</text>
</comment>
<evidence type="ECO:0000259" key="10">
    <source>
        <dbReference type="PROSITE" id="PS50937"/>
    </source>
</evidence>
<dbReference type="InterPro" id="IPR014033">
    <property type="entry name" value="Arginase"/>
</dbReference>
<dbReference type="PRINTS" id="PR00116">
    <property type="entry name" value="ARGINASE"/>
</dbReference>
<dbReference type="CDD" id="cd09989">
    <property type="entry name" value="Arginase"/>
    <property type="match status" value="1"/>
</dbReference>
<proteinExistence type="inferred from homology"/>
<dbReference type="InterPro" id="IPR023696">
    <property type="entry name" value="Ureohydrolase_dom_sf"/>
</dbReference>
<keyword evidence="6" id="KW-0479">Metal-binding</keyword>
<comment type="cofactor">
    <cofactor evidence="1">
        <name>Mn(2+)</name>
        <dbReference type="ChEBI" id="CHEBI:29035"/>
    </cofactor>
</comment>
<sequence length="489" mass="56827">MDINIIGVPIYYGADKRGGEYGPEKLRQKELLKILSKNSHQVYDLGNLYVPEVKDYDKFYSHSNLKYLEPIVEVNKNLAHSVYSSLRAESFPLVIGGDHSIALGSISGVSRAYKNFAVIWMDAHGDINTHETSRSGNIHGMPLAKAMNVGYKDLTNIYFEGQKVNPENVFILGARDLDPGEIELIKEMKLNVYSADEINGKGIDTVINQVRVSQHFMKEKFLIGELSKIFNISTDTLRYYDKIGLLKPDYDEVNRYRYYSIEKFFILSRILFLKNLDISLEDIKSYFNNQNTDHLLMLLKNEETEIDIEIHRLMNLKRKITNKINLIEGADQYINEIRIERLSERWGVFIDIENIEDNYEIKNSFKKHEAHFKISSWLNEGQIYTSISKEDILGQRFQRFNYFIEILSRGENVNTQVRVLPENDHACIVYCGSYNKIDHYYKMLIQWIDENGYEIAGDSIEKNIVDYGFSDSEEEYISEIQIPVVLKES</sequence>
<dbReference type="Pfam" id="PF06445">
    <property type="entry name" value="GyrI-like"/>
    <property type="match status" value="1"/>
</dbReference>
<dbReference type="RefSeq" id="WP_242974994.1">
    <property type="nucleotide sequence ID" value="NZ_FZOJ01000001.1"/>
</dbReference>
<reference evidence="11 12" key="1">
    <citation type="submission" date="2017-06" db="EMBL/GenBank/DDBJ databases">
        <authorList>
            <person name="Kim H.J."/>
            <person name="Triplett B.A."/>
        </authorList>
    </citation>
    <scope>NUCLEOTIDE SEQUENCE [LARGE SCALE GENOMIC DNA]</scope>
    <source>
        <strain evidence="11 12">SCA</strain>
    </source>
</reference>
<keyword evidence="12" id="KW-1185">Reference proteome</keyword>
<comment type="pathway">
    <text evidence="2">Nitrogen metabolism; urea cycle; L-ornithine and urea from L-arginine: step 1/1.</text>
</comment>
<dbReference type="InterPro" id="IPR000551">
    <property type="entry name" value="MerR-type_HTH_dom"/>
</dbReference>
<dbReference type="InterPro" id="IPR006035">
    <property type="entry name" value="Ureohydrolase"/>
</dbReference>
<dbReference type="CDD" id="cd04782">
    <property type="entry name" value="HTH_BltR"/>
    <property type="match status" value="1"/>
</dbReference>
<dbReference type="Pfam" id="PF00491">
    <property type="entry name" value="Arginase"/>
    <property type="match status" value="1"/>
</dbReference>
<dbReference type="AlphaFoldDB" id="A0A238ZX91"/>
<evidence type="ECO:0000313" key="12">
    <source>
        <dbReference type="Proteomes" id="UP000198304"/>
    </source>
</evidence>
<dbReference type="GO" id="GO:0030145">
    <property type="term" value="F:manganese ion binding"/>
    <property type="evidence" value="ECO:0007669"/>
    <property type="project" value="TreeGrafter"/>
</dbReference>
<dbReference type="PANTHER" id="PTHR43782:SF3">
    <property type="entry name" value="ARGINASE"/>
    <property type="match status" value="1"/>
</dbReference>
<evidence type="ECO:0000256" key="7">
    <source>
        <dbReference type="ARBA" id="ARBA00022801"/>
    </source>
</evidence>
<dbReference type="SMART" id="SM00422">
    <property type="entry name" value="HTH_MERR"/>
    <property type="match status" value="1"/>
</dbReference>
<name>A0A238ZX91_9FIRM</name>
<accession>A0A238ZX91</accession>
<keyword evidence="7" id="KW-0378">Hydrolase</keyword>
<evidence type="ECO:0000256" key="6">
    <source>
        <dbReference type="ARBA" id="ARBA00022723"/>
    </source>
</evidence>
<evidence type="ECO:0000256" key="2">
    <source>
        <dbReference type="ARBA" id="ARBA00005098"/>
    </source>
</evidence>
<dbReference type="EC" id="3.5.3.1" evidence="3"/>
<dbReference type="SUPFAM" id="SSF55136">
    <property type="entry name" value="Probable bacterial effector-binding domain"/>
    <property type="match status" value="1"/>
</dbReference>
<dbReference type="PROSITE" id="PS51409">
    <property type="entry name" value="ARGINASE_2"/>
    <property type="match status" value="1"/>
</dbReference>
<evidence type="ECO:0000256" key="3">
    <source>
        <dbReference type="ARBA" id="ARBA00012168"/>
    </source>
</evidence>
<dbReference type="PROSITE" id="PS50937">
    <property type="entry name" value="HTH_MERR_2"/>
    <property type="match status" value="1"/>
</dbReference>
<dbReference type="GO" id="GO:0005737">
    <property type="term" value="C:cytoplasm"/>
    <property type="evidence" value="ECO:0007669"/>
    <property type="project" value="TreeGrafter"/>
</dbReference>
<dbReference type="SUPFAM" id="SSF52768">
    <property type="entry name" value="Arginase/deacetylase"/>
    <property type="match status" value="1"/>
</dbReference>
<dbReference type="InterPro" id="IPR029442">
    <property type="entry name" value="GyrI-like"/>
</dbReference>
<dbReference type="SUPFAM" id="SSF46955">
    <property type="entry name" value="Putative DNA-binding domain"/>
    <property type="match status" value="1"/>
</dbReference>
<keyword evidence="5" id="KW-0056">Arginine metabolism</keyword>
<dbReference type="Pfam" id="PF00376">
    <property type="entry name" value="MerR"/>
    <property type="match status" value="1"/>
</dbReference>
<dbReference type="Proteomes" id="UP000198304">
    <property type="component" value="Unassembled WGS sequence"/>
</dbReference>
<evidence type="ECO:0000256" key="1">
    <source>
        <dbReference type="ARBA" id="ARBA00001936"/>
    </source>
</evidence>
<protein>
    <recommendedName>
        <fullName evidence="4">Arginase</fullName>
        <ecNumber evidence="3">3.5.3.1</ecNumber>
    </recommendedName>
</protein>
<gene>
    <name evidence="11" type="ORF">SAMN05446037_1001167</name>
</gene>
<dbReference type="SMART" id="SM00871">
    <property type="entry name" value="AraC_E_bind"/>
    <property type="match status" value="1"/>
</dbReference>
<keyword evidence="8" id="KW-0464">Manganese</keyword>
<dbReference type="InterPro" id="IPR011256">
    <property type="entry name" value="Reg_factor_effector_dom_sf"/>
</dbReference>
<dbReference type="GO" id="GO:0004053">
    <property type="term" value="F:arginase activity"/>
    <property type="evidence" value="ECO:0007669"/>
    <property type="project" value="UniProtKB-EC"/>
</dbReference>
<dbReference type="Gene3D" id="3.20.80.10">
    <property type="entry name" value="Regulatory factor, effector binding domain"/>
    <property type="match status" value="1"/>
</dbReference>
<dbReference type="InterPro" id="IPR010499">
    <property type="entry name" value="AraC_E-bd"/>
</dbReference>
<evidence type="ECO:0000313" key="11">
    <source>
        <dbReference type="EMBL" id="SNR87508.1"/>
    </source>
</evidence>
<dbReference type="Gene3D" id="1.10.1660.10">
    <property type="match status" value="1"/>
</dbReference>
<dbReference type="EMBL" id="FZOJ01000001">
    <property type="protein sequence ID" value="SNR87508.1"/>
    <property type="molecule type" value="Genomic_DNA"/>
</dbReference>
<dbReference type="GO" id="GO:0006525">
    <property type="term" value="P:arginine metabolic process"/>
    <property type="evidence" value="ECO:0007669"/>
    <property type="project" value="UniProtKB-KW"/>
</dbReference>
<evidence type="ECO:0000256" key="5">
    <source>
        <dbReference type="ARBA" id="ARBA00022503"/>
    </source>
</evidence>
<evidence type="ECO:0000256" key="9">
    <source>
        <dbReference type="PROSITE-ProRule" id="PRU00742"/>
    </source>
</evidence>
<dbReference type="GO" id="GO:0006355">
    <property type="term" value="P:regulation of DNA-templated transcription"/>
    <property type="evidence" value="ECO:0007669"/>
    <property type="project" value="InterPro"/>
</dbReference>
<dbReference type="PANTHER" id="PTHR43782">
    <property type="entry name" value="ARGINASE"/>
    <property type="match status" value="1"/>
</dbReference>
<dbReference type="GO" id="GO:0003677">
    <property type="term" value="F:DNA binding"/>
    <property type="evidence" value="ECO:0007669"/>
    <property type="project" value="InterPro"/>
</dbReference>
<dbReference type="Gene3D" id="3.40.800.10">
    <property type="entry name" value="Ureohydrolase domain"/>
    <property type="match status" value="1"/>
</dbReference>
<feature type="domain" description="HTH merR-type" evidence="10">
    <location>
        <begin position="220"/>
        <end position="289"/>
    </location>
</feature>
<dbReference type="InterPro" id="IPR009061">
    <property type="entry name" value="DNA-bd_dom_put_sf"/>
</dbReference>